<dbReference type="Pfam" id="PF01694">
    <property type="entry name" value="Rhomboid"/>
    <property type="match status" value="1"/>
</dbReference>
<evidence type="ECO:0000256" key="9">
    <source>
        <dbReference type="ARBA" id="ARBA00023136"/>
    </source>
</evidence>
<evidence type="ECO:0000256" key="1">
    <source>
        <dbReference type="ARBA" id="ARBA00000156"/>
    </source>
</evidence>
<evidence type="ECO:0000259" key="11">
    <source>
        <dbReference type="Pfam" id="PF01694"/>
    </source>
</evidence>
<dbReference type="SUPFAM" id="SSF144091">
    <property type="entry name" value="Rhomboid-like"/>
    <property type="match status" value="1"/>
</dbReference>
<comment type="caution">
    <text evidence="12">The sequence shown here is derived from an EMBL/GenBank/DDBJ whole genome shotgun (WGS) entry which is preliminary data.</text>
</comment>
<dbReference type="AlphaFoldDB" id="A0A8K0HAD9"/>
<feature type="transmembrane region" description="Helical" evidence="10">
    <location>
        <begin position="107"/>
        <end position="129"/>
    </location>
</feature>
<dbReference type="Gene3D" id="1.20.1540.10">
    <property type="entry name" value="Rhomboid-like"/>
    <property type="match status" value="1"/>
</dbReference>
<gene>
    <name evidence="12" type="ORF">FNV43_RR09216</name>
</gene>
<feature type="domain" description="Peptidase S54 rhomboid" evidence="11">
    <location>
        <begin position="45"/>
        <end position="148"/>
    </location>
</feature>
<comment type="caution">
    <text evidence="10">Lacks conserved residue(s) required for the propagation of feature annotation.</text>
</comment>
<dbReference type="PANTHER" id="PTHR22936">
    <property type="entry name" value="RHOMBOID-RELATED"/>
    <property type="match status" value="1"/>
</dbReference>
<comment type="catalytic activity">
    <reaction evidence="1 10">
        <text>Cleaves type-1 transmembrane domains using a catalytic dyad composed of serine and histidine that are contributed by different transmembrane domains.</text>
        <dbReference type="EC" id="3.4.21.105"/>
    </reaction>
</comment>
<protein>
    <recommendedName>
        <fullName evidence="10">RHOMBOID-like protein</fullName>
        <ecNumber evidence="10">3.4.21.105</ecNumber>
    </recommendedName>
</protein>
<evidence type="ECO:0000256" key="2">
    <source>
        <dbReference type="ARBA" id="ARBA00004141"/>
    </source>
</evidence>
<keyword evidence="13" id="KW-1185">Reference proteome</keyword>
<dbReference type="GO" id="GO:0016020">
    <property type="term" value="C:membrane"/>
    <property type="evidence" value="ECO:0007669"/>
    <property type="project" value="UniProtKB-SubCell"/>
</dbReference>
<evidence type="ECO:0000256" key="10">
    <source>
        <dbReference type="RuleBase" id="RU362115"/>
    </source>
</evidence>
<comment type="subcellular location">
    <subcellularLocation>
        <location evidence="2 10">Membrane</location>
        <topology evidence="2 10">Multi-pass membrane protein</topology>
    </subcellularLocation>
</comment>
<evidence type="ECO:0000313" key="13">
    <source>
        <dbReference type="Proteomes" id="UP000796880"/>
    </source>
</evidence>
<feature type="transmembrane region" description="Helical" evidence="10">
    <location>
        <begin position="43"/>
        <end position="68"/>
    </location>
</feature>
<dbReference type="InterPro" id="IPR002610">
    <property type="entry name" value="Peptidase_S54_rhomboid-like"/>
</dbReference>
<feature type="transmembrane region" description="Helical" evidence="10">
    <location>
        <begin position="80"/>
        <end position="101"/>
    </location>
</feature>
<evidence type="ECO:0000313" key="12">
    <source>
        <dbReference type="EMBL" id="KAF3448503.1"/>
    </source>
</evidence>
<keyword evidence="7 10" id="KW-0720">Serine protease</keyword>
<reference evidence="12" key="1">
    <citation type="submission" date="2020-03" db="EMBL/GenBank/DDBJ databases">
        <title>A high-quality chromosome-level genome assembly of a woody plant with both climbing and erect habits, Rhamnella rubrinervis.</title>
        <authorList>
            <person name="Lu Z."/>
            <person name="Yang Y."/>
            <person name="Zhu X."/>
            <person name="Sun Y."/>
        </authorList>
    </citation>
    <scope>NUCLEOTIDE SEQUENCE</scope>
    <source>
        <strain evidence="12">BYM</strain>
        <tissue evidence="12">Leaf</tissue>
    </source>
</reference>
<dbReference type="GO" id="GO:0004252">
    <property type="term" value="F:serine-type endopeptidase activity"/>
    <property type="evidence" value="ECO:0007669"/>
    <property type="project" value="InterPro"/>
</dbReference>
<dbReference type="OrthoDB" id="418595at2759"/>
<keyword evidence="6 10" id="KW-0378">Hydrolase</keyword>
<proteinExistence type="inferred from homology"/>
<keyword evidence="9 10" id="KW-0472">Membrane</keyword>
<feature type="transmembrane region" description="Helical" evidence="10">
    <location>
        <begin position="136"/>
        <end position="156"/>
    </location>
</feature>
<evidence type="ECO:0000256" key="8">
    <source>
        <dbReference type="ARBA" id="ARBA00022989"/>
    </source>
</evidence>
<comment type="function">
    <text evidence="10">Serine protease involved in intramembrane proteolysis.</text>
</comment>
<accession>A0A8K0HAD9</accession>
<evidence type="ECO:0000256" key="3">
    <source>
        <dbReference type="ARBA" id="ARBA00009045"/>
    </source>
</evidence>
<name>A0A8K0HAD9_9ROSA</name>
<evidence type="ECO:0000256" key="5">
    <source>
        <dbReference type="ARBA" id="ARBA00022692"/>
    </source>
</evidence>
<dbReference type="InterPro" id="IPR022764">
    <property type="entry name" value="Peptidase_S54_rhomboid_dom"/>
</dbReference>
<comment type="similarity">
    <text evidence="3 10">Belongs to the peptidase S54 family.</text>
</comment>
<dbReference type="GO" id="GO:0006508">
    <property type="term" value="P:proteolysis"/>
    <property type="evidence" value="ECO:0007669"/>
    <property type="project" value="UniProtKB-KW"/>
</dbReference>
<evidence type="ECO:0000256" key="6">
    <source>
        <dbReference type="ARBA" id="ARBA00022801"/>
    </source>
</evidence>
<dbReference type="InterPro" id="IPR035952">
    <property type="entry name" value="Rhomboid-like_sf"/>
</dbReference>
<dbReference type="EMBL" id="VOIH02000004">
    <property type="protein sequence ID" value="KAF3448503.1"/>
    <property type="molecule type" value="Genomic_DNA"/>
</dbReference>
<sequence length="162" mass="18068">MAKCLAKLSFHLLRENPLFLRSDSSTSNKLGALEWYKFVHGHLGWRLVTCIWFHAAVIHFLLHMFNLIYIGIRLQKKFRFVTVVVIYMSGFCGSILSSIFLQHNFSVGASSALFGLLGAMSSELLLANIRTIYKAAALLVSNVVVIIHFANIGAFSEEDSAS</sequence>
<keyword evidence="5 10" id="KW-0812">Transmembrane</keyword>
<dbReference type="PANTHER" id="PTHR22936:SF69">
    <property type="entry name" value="RHOMBOID-LIKE PROTEIN"/>
    <property type="match status" value="1"/>
</dbReference>
<dbReference type="EC" id="3.4.21.105" evidence="10"/>
<evidence type="ECO:0000256" key="7">
    <source>
        <dbReference type="ARBA" id="ARBA00022825"/>
    </source>
</evidence>
<organism evidence="12 13">
    <name type="scientific">Rhamnella rubrinervis</name>
    <dbReference type="NCBI Taxonomy" id="2594499"/>
    <lineage>
        <taxon>Eukaryota</taxon>
        <taxon>Viridiplantae</taxon>
        <taxon>Streptophyta</taxon>
        <taxon>Embryophyta</taxon>
        <taxon>Tracheophyta</taxon>
        <taxon>Spermatophyta</taxon>
        <taxon>Magnoliopsida</taxon>
        <taxon>eudicotyledons</taxon>
        <taxon>Gunneridae</taxon>
        <taxon>Pentapetalae</taxon>
        <taxon>rosids</taxon>
        <taxon>fabids</taxon>
        <taxon>Rosales</taxon>
        <taxon>Rhamnaceae</taxon>
        <taxon>rhamnoid group</taxon>
        <taxon>Rhamneae</taxon>
        <taxon>Rhamnella</taxon>
    </lineage>
</organism>
<dbReference type="Proteomes" id="UP000796880">
    <property type="component" value="Unassembled WGS sequence"/>
</dbReference>
<keyword evidence="8 10" id="KW-1133">Transmembrane helix</keyword>
<keyword evidence="4 10" id="KW-0645">Protease</keyword>
<evidence type="ECO:0000256" key="4">
    <source>
        <dbReference type="ARBA" id="ARBA00022670"/>
    </source>
</evidence>